<dbReference type="GO" id="GO:0005886">
    <property type="term" value="C:plasma membrane"/>
    <property type="evidence" value="ECO:0007669"/>
    <property type="project" value="UniProtKB-SubCell"/>
</dbReference>
<keyword evidence="4" id="KW-0813">Transport</keyword>
<evidence type="ECO:0000256" key="7">
    <source>
        <dbReference type="ARBA" id="ARBA00022692"/>
    </source>
</evidence>
<evidence type="ECO:0000256" key="1">
    <source>
        <dbReference type="ARBA" id="ARBA00004533"/>
    </source>
</evidence>
<comment type="caution">
    <text evidence="11">The sequence shown here is derived from an EMBL/GenBank/DDBJ whole genome shotgun (WGS) entry which is preliminary data.</text>
</comment>
<evidence type="ECO:0000256" key="5">
    <source>
        <dbReference type="ARBA" id="ARBA00022475"/>
    </source>
</evidence>
<accession>A0A9X2I5L7</accession>
<evidence type="ECO:0000313" key="11">
    <source>
        <dbReference type="EMBL" id="MCP8900351.1"/>
    </source>
</evidence>
<dbReference type="RefSeq" id="WP_253968646.1">
    <property type="nucleotide sequence ID" value="NZ_JAMFTH010000005.1"/>
</dbReference>
<keyword evidence="5" id="KW-1003">Cell membrane</keyword>
<keyword evidence="7" id="KW-0812">Transmembrane</keyword>
<gene>
    <name evidence="11" type="ORF">M6D89_13685</name>
</gene>
<dbReference type="GO" id="GO:0015627">
    <property type="term" value="C:type II protein secretion system complex"/>
    <property type="evidence" value="ECO:0007669"/>
    <property type="project" value="InterPro"/>
</dbReference>
<sequence>MIRWILFGLVCTLVFAVTQIPATWGAHFMTQGTGLGLSGISGSLWRGKAGMASVRIDGRDYSLGELTWHLQPMSLLTLKPCADLTTSLERQQVTGTACASTSGALQLSDTNISIPASLIQDLPEPTKLNGQVSAHIDTLKLEGQTLNALKGNLSWTGARLHNGQSWLDLGAFAGDLSATDEGHIRADIFSLEGPVDLSGNVVMPLSGGVIIDTTFKFTDDFAREVQADQWLPMLAEPLDDGRSRLRMSL</sequence>
<evidence type="ECO:0000256" key="2">
    <source>
        <dbReference type="ARBA" id="ARBA00007208"/>
    </source>
</evidence>
<dbReference type="Proteomes" id="UP001139319">
    <property type="component" value="Unassembled WGS sequence"/>
</dbReference>
<evidence type="ECO:0000256" key="6">
    <source>
        <dbReference type="ARBA" id="ARBA00022519"/>
    </source>
</evidence>
<dbReference type="EMBL" id="JAMFTH010000005">
    <property type="protein sequence ID" value="MCP8900351.1"/>
    <property type="molecule type" value="Genomic_DNA"/>
</dbReference>
<dbReference type="InterPro" id="IPR022792">
    <property type="entry name" value="T2SS_protein-GspN"/>
</dbReference>
<keyword evidence="12" id="KW-1185">Reference proteome</keyword>
<reference evidence="11" key="2">
    <citation type="submission" date="2023-01" db="EMBL/GenBank/DDBJ databases">
        <title>Gilvimarinus xylanilyticus HB14 isolated from Caulerpa lentillifera aquaculture base in Hainan, China.</title>
        <authorList>
            <person name="Zhang Y.-J."/>
        </authorList>
    </citation>
    <scope>NUCLEOTIDE SEQUENCE</scope>
    <source>
        <strain evidence="11">HB14</strain>
    </source>
</reference>
<dbReference type="Pfam" id="PF01203">
    <property type="entry name" value="T2SSN"/>
    <property type="match status" value="1"/>
</dbReference>
<keyword evidence="8" id="KW-0653">Protein transport</keyword>
<proteinExistence type="inferred from homology"/>
<comment type="similarity">
    <text evidence="2">Belongs to the GSP N family.</text>
</comment>
<comment type="subcellular location">
    <subcellularLocation>
        <location evidence="1">Cell inner membrane</location>
    </subcellularLocation>
</comment>
<keyword evidence="6" id="KW-0997">Cell inner membrane</keyword>
<protein>
    <recommendedName>
        <fullName evidence="3">Type II secretion system protein N</fullName>
    </recommendedName>
    <alternativeName>
        <fullName evidence="10">General secretion pathway protein N</fullName>
    </alternativeName>
</protein>
<organism evidence="11 12">
    <name type="scientific">Gilvimarinus xylanilyticus</name>
    <dbReference type="NCBI Taxonomy" id="2944139"/>
    <lineage>
        <taxon>Bacteria</taxon>
        <taxon>Pseudomonadati</taxon>
        <taxon>Pseudomonadota</taxon>
        <taxon>Gammaproteobacteria</taxon>
        <taxon>Cellvibrionales</taxon>
        <taxon>Cellvibrionaceae</taxon>
        <taxon>Gilvimarinus</taxon>
    </lineage>
</organism>
<evidence type="ECO:0000256" key="10">
    <source>
        <dbReference type="ARBA" id="ARBA00030772"/>
    </source>
</evidence>
<evidence type="ECO:0000256" key="4">
    <source>
        <dbReference type="ARBA" id="ARBA00022448"/>
    </source>
</evidence>
<dbReference type="GO" id="GO:0015628">
    <property type="term" value="P:protein secretion by the type II secretion system"/>
    <property type="evidence" value="ECO:0007669"/>
    <property type="project" value="InterPro"/>
</dbReference>
<evidence type="ECO:0000313" key="12">
    <source>
        <dbReference type="Proteomes" id="UP001139319"/>
    </source>
</evidence>
<evidence type="ECO:0000256" key="8">
    <source>
        <dbReference type="ARBA" id="ARBA00022927"/>
    </source>
</evidence>
<dbReference type="AlphaFoldDB" id="A0A9X2I5L7"/>
<reference evidence="11" key="1">
    <citation type="submission" date="2022-05" db="EMBL/GenBank/DDBJ databases">
        <authorList>
            <person name="Sun H.-N."/>
        </authorList>
    </citation>
    <scope>NUCLEOTIDE SEQUENCE</scope>
    <source>
        <strain evidence="11">HB14</strain>
    </source>
</reference>
<keyword evidence="9" id="KW-0472">Membrane</keyword>
<evidence type="ECO:0000256" key="3">
    <source>
        <dbReference type="ARBA" id="ARBA00021563"/>
    </source>
</evidence>
<name>A0A9X2I5L7_9GAMM</name>
<evidence type="ECO:0000256" key="9">
    <source>
        <dbReference type="ARBA" id="ARBA00023136"/>
    </source>
</evidence>